<protein>
    <submittedName>
        <fullName evidence="2">Uncharacterized protein</fullName>
    </submittedName>
</protein>
<evidence type="ECO:0000256" key="1">
    <source>
        <dbReference type="SAM" id="MobiDB-lite"/>
    </source>
</evidence>
<accession>A0A7W9QF19</accession>
<feature type="compositionally biased region" description="Polar residues" evidence="1">
    <location>
        <begin position="32"/>
        <end position="46"/>
    </location>
</feature>
<proteinExistence type="predicted"/>
<sequence>MKPLLDADAAQLTRTATQSAPIADSGAHSPTEVLSRTDQSNFSGKQSDFGVGAHP</sequence>
<organism evidence="2 3">
    <name type="scientific">Streptomyces zagrosensis</name>
    <dbReference type="NCBI Taxonomy" id="1042984"/>
    <lineage>
        <taxon>Bacteria</taxon>
        <taxon>Bacillati</taxon>
        <taxon>Actinomycetota</taxon>
        <taxon>Actinomycetes</taxon>
        <taxon>Kitasatosporales</taxon>
        <taxon>Streptomycetaceae</taxon>
        <taxon>Streptomyces</taxon>
    </lineage>
</organism>
<dbReference type="AlphaFoldDB" id="A0A7W9QF19"/>
<feature type="region of interest" description="Disordered" evidence="1">
    <location>
        <begin position="1"/>
        <end position="55"/>
    </location>
</feature>
<name>A0A7W9QF19_9ACTN</name>
<dbReference type="Proteomes" id="UP000588098">
    <property type="component" value="Unassembled WGS sequence"/>
</dbReference>
<comment type="caution">
    <text evidence="2">The sequence shown here is derived from an EMBL/GenBank/DDBJ whole genome shotgun (WGS) entry which is preliminary data.</text>
</comment>
<evidence type="ECO:0000313" key="3">
    <source>
        <dbReference type="Proteomes" id="UP000588098"/>
    </source>
</evidence>
<evidence type="ECO:0000313" key="2">
    <source>
        <dbReference type="EMBL" id="MBB5938518.1"/>
    </source>
</evidence>
<reference evidence="2 3" key="1">
    <citation type="submission" date="2020-08" db="EMBL/GenBank/DDBJ databases">
        <title>Genomic Encyclopedia of Type Strains, Phase III (KMG-III): the genomes of soil and plant-associated and newly described type strains.</title>
        <authorList>
            <person name="Whitman W."/>
        </authorList>
    </citation>
    <scope>NUCLEOTIDE SEQUENCE [LARGE SCALE GENOMIC DNA]</scope>
    <source>
        <strain evidence="2 3">CECT 8305</strain>
    </source>
</reference>
<keyword evidence="3" id="KW-1185">Reference proteome</keyword>
<gene>
    <name evidence="2" type="ORF">FHS42_005607</name>
</gene>
<dbReference type="EMBL" id="JACHJL010000017">
    <property type="protein sequence ID" value="MBB5938518.1"/>
    <property type="molecule type" value="Genomic_DNA"/>
</dbReference>